<keyword evidence="5" id="KW-0472">Membrane</keyword>
<keyword evidence="4" id="KW-0134">Cell wall</keyword>
<dbReference type="GO" id="GO:0016787">
    <property type="term" value="F:hydrolase activity"/>
    <property type="evidence" value="ECO:0007669"/>
    <property type="project" value="InterPro"/>
</dbReference>
<dbReference type="PANTHER" id="PTHR21562:SF83">
    <property type="entry name" value="PECTIN ACETYLESTERASE 4"/>
    <property type="match status" value="1"/>
</dbReference>
<protein>
    <recommendedName>
        <fullName evidence="7">Pectin acetylesterase</fullName>
    </recommendedName>
</protein>
<dbReference type="InterPro" id="IPR004963">
    <property type="entry name" value="PAE/NOTUM"/>
</dbReference>
<proteinExistence type="inferred from homology"/>
<keyword evidence="5" id="KW-1133">Transmembrane helix</keyword>
<dbReference type="AlphaFoldDB" id="A0A6V7PD05"/>
<evidence type="ECO:0000256" key="1">
    <source>
        <dbReference type="ARBA" id="ARBA00003534"/>
    </source>
</evidence>
<dbReference type="PANTHER" id="PTHR21562">
    <property type="entry name" value="NOTUM-RELATED"/>
    <property type="match status" value="1"/>
</dbReference>
<organism evidence="6">
    <name type="scientific">Ananas comosus var. bracteatus</name>
    <name type="common">red pineapple</name>
    <dbReference type="NCBI Taxonomy" id="296719"/>
    <lineage>
        <taxon>Eukaryota</taxon>
        <taxon>Viridiplantae</taxon>
        <taxon>Streptophyta</taxon>
        <taxon>Embryophyta</taxon>
        <taxon>Tracheophyta</taxon>
        <taxon>Spermatophyta</taxon>
        <taxon>Magnoliopsida</taxon>
        <taxon>Liliopsida</taxon>
        <taxon>Poales</taxon>
        <taxon>Bromeliaceae</taxon>
        <taxon>Bromelioideae</taxon>
        <taxon>Ananas</taxon>
    </lineage>
</organism>
<keyword evidence="5" id="KW-0812">Transmembrane</keyword>
<evidence type="ECO:0000313" key="6">
    <source>
        <dbReference type="EMBL" id="CAD1828701.1"/>
    </source>
</evidence>
<reference evidence="6" key="1">
    <citation type="submission" date="2020-07" db="EMBL/GenBank/DDBJ databases">
        <authorList>
            <person name="Lin J."/>
        </authorList>
    </citation>
    <scope>NUCLEOTIDE SEQUENCE</scope>
</reference>
<name>A0A6V7PD05_ANACO</name>
<dbReference type="EMBL" id="LR862147">
    <property type="protein sequence ID" value="CAD1828701.1"/>
    <property type="molecule type" value="Genomic_DNA"/>
</dbReference>
<comment type="similarity">
    <text evidence="3">Belongs to the pectinacetylesterase family.</text>
</comment>
<evidence type="ECO:0000256" key="4">
    <source>
        <dbReference type="ARBA" id="ARBA00022512"/>
    </source>
</evidence>
<comment type="function">
    <text evidence="1">Hydrolyzes acetyl esters in homogalacturonan regions of pectin. In type I primary cell wall, galacturonic acid residues of pectin can be acetylated at the O-2 and O-3 positions. Decreasing the degree of acetylation of pectin gels in vitro alters their physical properties.</text>
</comment>
<sequence>MAVHRLRLWWRRRRPYAAAGAAGAFVVVSAALVLTLSSWLREDEAPRCFSSDSADLVDLTLLKNAKEKGALCLDGSPAGYHLQRGFGSGSNSWLLHLEGGGWCRSLPSCASRKLTSLGSSNYMERQIAFHGILSNIQSQNPDFYNWNKVKIRYCDGASFSGDVENELQNGTTLFFRGQRIWEAIMDELLGEGLAEAKQAFLTGCSSGGLATYIHCDNFRALLPKDVTVKCLADGGFFLDVNDIIGKRSMRSLYNDVVHLQEVGKRFPNCISVMEPAQCFFPQEIVKNMKTPTFILNSAYDAWQIQHVLAPNASDPQDSWLSCKLDINKCNSSQIEILQGFRADLLDALSEVKKKREWGMFIDSCFVHCQTLTNITWHSPSSPRLNDKTIAEAVGDCHGRPPTPPLVAAAPPSAAAAAAAAGAFVVVSAALVLTLSSWPREDEAPRSFSSDSADLVDLTLLKNAKEKGALCLDGSPAGYHLQRGFGSGSNCWLLHLEGGGWCRSLQSCALRKLTALGSSNYMERQIAFHGILSNIQSQNPDFYNWNKVKIRYCDGASFSGDVENELQNGTTLFFRGQRIWEAIMDELLGEGLAEAKQAFLTGCSAGGLATYIHCDDFRALLPKKVTVKCLADGGFFLDVNDIIGKRSMRSFYNDVVHLQEVGKRFPNCISMMEPARLVFEIFLSHGDLPEDELCFFPHKIVKNMKTPTFILNPAYDAWQIQHVLAPNASEPQDSWLSCKLDINKCNSSQIEILQGFRADLLDALSEVKKKKEWGMFIDSCFVHCQTLNNITWHSPSSPRLNDKTIAEAVGDWYFDRRVVKEIDCPFPCNPTCYNLVFAQPYKL</sequence>
<keyword evidence="4" id="KW-0964">Secreted</keyword>
<evidence type="ECO:0000256" key="5">
    <source>
        <dbReference type="SAM" id="Phobius"/>
    </source>
</evidence>
<accession>A0A6V7PD05</accession>
<gene>
    <name evidence="6" type="ORF">CB5_LOCUS11912</name>
</gene>
<dbReference type="Pfam" id="PF03283">
    <property type="entry name" value="PAE"/>
    <property type="match status" value="2"/>
</dbReference>
<comment type="subcellular location">
    <subcellularLocation>
        <location evidence="2">Secreted</location>
        <location evidence="2">Cell wall</location>
    </subcellularLocation>
</comment>
<evidence type="ECO:0008006" key="7">
    <source>
        <dbReference type="Google" id="ProtNLM"/>
    </source>
</evidence>
<feature type="transmembrane region" description="Helical" evidence="5">
    <location>
        <begin position="16"/>
        <end position="40"/>
    </location>
</feature>
<evidence type="ECO:0000256" key="3">
    <source>
        <dbReference type="ARBA" id="ARBA00005784"/>
    </source>
</evidence>
<evidence type="ECO:0000256" key="2">
    <source>
        <dbReference type="ARBA" id="ARBA00004191"/>
    </source>
</evidence>